<dbReference type="InterPro" id="IPR017871">
    <property type="entry name" value="ABC_transporter-like_CS"/>
</dbReference>
<dbReference type="GO" id="GO:0098796">
    <property type="term" value="C:membrane protein complex"/>
    <property type="evidence" value="ECO:0007669"/>
    <property type="project" value="UniProtKB-ARBA"/>
</dbReference>
<dbReference type="SMART" id="SM00382">
    <property type="entry name" value="AAA"/>
    <property type="match status" value="1"/>
</dbReference>
<dbReference type="PANTHER" id="PTHR24220:SF86">
    <property type="entry name" value="ABC TRANSPORTER ABCH.1"/>
    <property type="match status" value="1"/>
</dbReference>
<dbReference type="PROSITE" id="PS00211">
    <property type="entry name" value="ABC_TRANSPORTER_1"/>
    <property type="match status" value="1"/>
</dbReference>
<keyword evidence="3 5" id="KW-0067">ATP-binding</keyword>
<dbReference type="EMBL" id="ACUX02000007">
    <property type="protein sequence ID" value="EEZ61242.1"/>
    <property type="molecule type" value="Genomic_DNA"/>
</dbReference>
<evidence type="ECO:0000313" key="5">
    <source>
        <dbReference type="EMBL" id="EEZ61242.1"/>
    </source>
</evidence>
<dbReference type="InterPro" id="IPR017911">
    <property type="entry name" value="MacB-like_ATP-bd"/>
</dbReference>
<dbReference type="eggNOG" id="COG1136">
    <property type="taxonomic scope" value="Bacteria"/>
</dbReference>
<dbReference type="GO" id="GO:0005524">
    <property type="term" value="F:ATP binding"/>
    <property type="evidence" value="ECO:0007669"/>
    <property type="project" value="UniProtKB-KW"/>
</dbReference>
<dbReference type="STRING" id="649764.HMPREF0762_01323"/>
<evidence type="ECO:0000256" key="2">
    <source>
        <dbReference type="ARBA" id="ARBA00022741"/>
    </source>
</evidence>
<protein>
    <submittedName>
        <fullName evidence="5">ABC transporter, ATP-binding protein</fullName>
    </submittedName>
</protein>
<dbReference type="PROSITE" id="PS50893">
    <property type="entry name" value="ABC_TRANSPORTER_2"/>
    <property type="match status" value="1"/>
</dbReference>
<evidence type="ECO:0000313" key="6">
    <source>
        <dbReference type="Proteomes" id="UP000006001"/>
    </source>
</evidence>
<dbReference type="Proteomes" id="UP000006001">
    <property type="component" value="Unassembled WGS sequence"/>
</dbReference>
<dbReference type="InterPro" id="IPR003593">
    <property type="entry name" value="AAA+_ATPase"/>
</dbReference>
<proteinExistence type="predicted"/>
<dbReference type="Pfam" id="PF00005">
    <property type="entry name" value="ABC_tran"/>
    <property type="match status" value="1"/>
</dbReference>
<dbReference type="FunFam" id="3.40.50.300:FF:000032">
    <property type="entry name" value="Export ABC transporter ATP-binding protein"/>
    <property type="match status" value="1"/>
</dbReference>
<dbReference type="OrthoDB" id="2079174at2"/>
<accession>D0WH55</accession>
<name>D0WH55_SLAES</name>
<dbReference type="SUPFAM" id="SSF52540">
    <property type="entry name" value="P-loop containing nucleoside triphosphate hydrolases"/>
    <property type="match status" value="1"/>
</dbReference>
<dbReference type="GeneID" id="85007825"/>
<keyword evidence="2" id="KW-0547">Nucleotide-binding</keyword>
<organism evidence="5 6">
    <name type="scientific">Slackia exigua (strain ATCC 700122 / DSM 15923 / CIP 105133 / JCM 11022 / KCTC 5966 / S-7)</name>
    <dbReference type="NCBI Taxonomy" id="649764"/>
    <lineage>
        <taxon>Bacteria</taxon>
        <taxon>Bacillati</taxon>
        <taxon>Actinomycetota</taxon>
        <taxon>Coriobacteriia</taxon>
        <taxon>Eggerthellales</taxon>
        <taxon>Eggerthellaceae</taxon>
        <taxon>Slackia</taxon>
    </lineage>
</organism>
<evidence type="ECO:0000259" key="4">
    <source>
        <dbReference type="PROSITE" id="PS50893"/>
    </source>
</evidence>
<dbReference type="InterPro" id="IPR003439">
    <property type="entry name" value="ABC_transporter-like_ATP-bd"/>
</dbReference>
<dbReference type="AlphaFoldDB" id="D0WH55"/>
<keyword evidence="1" id="KW-0813">Transport</keyword>
<dbReference type="PANTHER" id="PTHR24220">
    <property type="entry name" value="IMPORT ATP-BINDING PROTEIN"/>
    <property type="match status" value="1"/>
</dbReference>
<feature type="domain" description="ABC transporter" evidence="4">
    <location>
        <begin position="16"/>
        <end position="238"/>
    </location>
</feature>
<reference evidence="5" key="1">
    <citation type="submission" date="2009-10" db="EMBL/GenBank/DDBJ databases">
        <authorList>
            <person name="Weinstock G."/>
            <person name="Sodergren E."/>
            <person name="Clifton S."/>
            <person name="Fulton L."/>
            <person name="Fulton B."/>
            <person name="Courtney L."/>
            <person name="Fronick C."/>
            <person name="Harrison M."/>
            <person name="Strong C."/>
            <person name="Farmer C."/>
            <person name="Delahaunty K."/>
            <person name="Markovic C."/>
            <person name="Hall O."/>
            <person name="Minx P."/>
            <person name="Tomlinson C."/>
            <person name="Mitreva M."/>
            <person name="Nelson J."/>
            <person name="Hou S."/>
            <person name="Wollam A."/>
            <person name="Pepin K.H."/>
            <person name="Johnson M."/>
            <person name="Bhonagiri V."/>
            <person name="Nash W.E."/>
            <person name="Warren W."/>
            <person name="Chinwalla A."/>
            <person name="Mardis E.R."/>
            <person name="Wilson R.K."/>
        </authorList>
    </citation>
    <scope>NUCLEOTIDE SEQUENCE [LARGE SCALE GENOMIC DNA]</scope>
    <source>
        <strain evidence="5">ATCC 700122</strain>
    </source>
</reference>
<dbReference type="CDD" id="cd03255">
    <property type="entry name" value="ABC_MJ0796_LolCDE_FtsE"/>
    <property type="match status" value="1"/>
</dbReference>
<dbReference type="InterPro" id="IPR015854">
    <property type="entry name" value="ABC_transpr_LolD-like"/>
</dbReference>
<keyword evidence="6" id="KW-1185">Reference proteome</keyword>
<dbReference type="HOGENOM" id="CLU_000604_1_22_11"/>
<comment type="caution">
    <text evidence="5">The sequence shown here is derived from an EMBL/GenBank/DDBJ whole genome shotgun (WGS) entry which is preliminary data.</text>
</comment>
<dbReference type="InterPro" id="IPR027417">
    <property type="entry name" value="P-loop_NTPase"/>
</dbReference>
<dbReference type="RefSeq" id="WP_006362575.1">
    <property type="nucleotide sequence ID" value="NZ_GG700630.1"/>
</dbReference>
<evidence type="ECO:0000256" key="1">
    <source>
        <dbReference type="ARBA" id="ARBA00022448"/>
    </source>
</evidence>
<gene>
    <name evidence="5" type="ORF">HMPREF0762_01323</name>
</gene>
<dbReference type="GO" id="GO:0022857">
    <property type="term" value="F:transmembrane transporter activity"/>
    <property type="evidence" value="ECO:0007669"/>
    <property type="project" value="TreeGrafter"/>
</dbReference>
<dbReference type="GO" id="GO:0005886">
    <property type="term" value="C:plasma membrane"/>
    <property type="evidence" value="ECO:0007669"/>
    <property type="project" value="TreeGrafter"/>
</dbReference>
<dbReference type="GO" id="GO:0016887">
    <property type="term" value="F:ATP hydrolysis activity"/>
    <property type="evidence" value="ECO:0007669"/>
    <property type="project" value="InterPro"/>
</dbReference>
<sequence>MDSPRNETTASDKLMIDMRGIRRTYLMGEERVHALDGVDFQVAKGEFVSVIGASGSGKSTLMNIIGLLDVPDEGSYYLAGRDTTSLSDSEAARIRNRTIGFVFQDFNLLPTMNAFENVRLPLLYRGLKPKEAGERARAQLERVGLGNRSHHLPAQLSGGQQQRVAIARALAGEPEILLADEPTGALDSHTSEEIMQLLETSNEAGQTIVFITHNPDLAKRTKRRVAISDGHMHEEKEVRR</sequence>
<evidence type="ECO:0000256" key="3">
    <source>
        <dbReference type="ARBA" id="ARBA00022840"/>
    </source>
</evidence>
<dbReference type="Gene3D" id="3.40.50.300">
    <property type="entry name" value="P-loop containing nucleotide triphosphate hydrolases"/>
    <property type="match status" value="1"/>
</dbReference>